<dbReference type="AlphaFoldDB" id="C8XGI5"/>
<dbReference type="OrthoDB" id="9816550at2"/>
<dbReference type="CAZy" id="GH26">
    <property type="family name" value="Glycoside Hydrolase Family 26"/>
</dbReference>
<dbReference type="KEGG" id="nml:Namu_1778"/>
<feature type="signal peptide" evidence="6">
    <location>
        <begin position="1"/>
        <end position="24"/>
    </location>
</feature>
<name>C8XGI5_NAKMY</name>
<feature type="domain" description="GH26" evidence="7">
    <location>
        <begin position="94"/>
        <end position="429"/>
    </location>
</feature>
<feature type="active site" description="Proton donor" evidence="4">
    <location>
        <position position="236"/>
    </location>
</feature>
<keyword evidence="9" id="KW-1185">Reference proteome</keyword>
<protein>
    <recommendedName>
        <fullName evidence="7">GH26 domain-containing protein</fullName>
    </recommendedName>
</protein>
<evidence type="ECO:0000313" key="9">
    <source>
        <dbReference type="Proteomes" id="UP000002218"/>
    </source>
</evidence>
<organism evidence="8 9">
    <name type="scientific">Nakamurella multipartita (strain ATCC 700099 / DSM 44233 / CIP 104796 / JCM 9543 / NBRC 105858 / Y-104)</name>
    <name type="common">Microsphaera multipartita</name>
    <dbReference type="NCBI Taxonomy" id="479431"/>
    <lineage>
        <taxon>Bacteria</taxon>
        <taxon>Bacillati</taxon>
        <taxon>Actinomycetota</taxon>
        <taxon>Actinomycetes</taxon>
        <taxon>Nakamurellales</taxon>
        <taxon>Nakamurellaceae</taxon>
        <taxon>Nakamurella</taxon>
    </lineage>
</organism>
<dbReference type="InParanoid" id="C8XGI5"/>
<feature type="compositionally biased region" description="Polar residues" evidence="5">
    <location>
        <begin position="120"/>
        <end position="133"/>
    </location>
</feature>
<feature type="active site" description="Nucleophile" evidence="4">
    <location>
        <position position="351"/>
    </location>
</feature>
<accession>C8XGI5</accession>
<evidence type="ECO:0000256" key="3">
    <source>
        <dbReference type="ARBA" id="ARBA00023295"/>
    </source>
</evidence>
<dbReference type="HOGENOM" id="CLU_639083_0_0_11"/>
<keyword evidence="6" id="KW-0732">Signal</keyword>
<feature type="compositionally biased region" description="Low complexity" evidence="5">
    <location>
        <begin position="69"/>
        <end position="115"/>
    </location>
</feature>
<reference evidence="9" key="1">
    <citation type="submission" date="2009-09" db="EMBL/GenBank/DDBJ databases">
        <title>The complete genome of Nakamurella multipartita DSM 44233.</title>
        <authorList>
            <consortium name="US DOE Joint Genome Institute (JGI-PGF)"/>
            <person name="Lucas S."/>
            <person name="Copeland A."/>
            <person name="Lapidus A."/>
            <person name="Glavina del Rio T."/>
            <person name="Dalin E."/>
            <person name="Tice H."/>
            <person name="Bruce D."/>
            <person name="Goodwin L."/>
            <person name="Pitluck S."/>
            <person name="Kyrpides N."/>
            <person name="Mavromatis K."/>
            <person name="Ivanova N."/>
            <person name="Ovchinnikova G."/>
            <person name="Sims D."/>
            <person name="Meincke L."/>
            <person name="Brettin T."/>
            <person name="Detter J.C."/>
            <person name="Han C."/>
            <person name="Larimer F."/>
            <person name="Land M."/>
            <person name="Hauser L."/>
            <person name="Markowitz V."/>
            <person name="Cheng J.-F."/>
            <person name="Hugenholtz P."/>
            <person name="Woyke T."/>
            <person name="Wu D."/>
            <person name="Klenk H.-P."/>
            <person name="Eisen J.A."/>
        </authorList>
    </citation>
    <scope>NUCLEOTIDE SEQUENCE [LARGE SCALE GENOMIC DNA]</scope>
    <source>
        <strain evidence="9">ATCC 700099 / DSM 44233 / CIP 104796 / JCM 9543 / NBRC 105858 / Y-104</strain>
    </source>
</reference>
<feature type="chain" id="PRO_5002994274" description="GH26 domain-containing protein" evidence="6">
    <location>
        <begin position="25"/>
        <end position="429"/>
    </location>
</feature>
<evidence type="ECO:0000256" key="5">
    <source>
        <dbReference type="SAM" id="MobiDB-lite"/>
    </source>
</evidence>
<dbReference type="eggNOG" id="COG4124">
    <property type="taxonomic scope" value="Bacteria"/>
</dbReference>
<evidence type="ECO:0000256" key="4">
    <source>
        <dbReference type="PROSITE-ProRule" id="PRU01100"/>
    </source>
</evidence>
<dbReference type="InterPro" id="IPR017853">
    <property type="entry name" value="GH"/>
</dbReference>
<keyword evidence="2 4" id="KW-0378">Hydrolase</keyword>
<dbReference type="SUPFAM" id="SSF51445">
    <property type="entry name" value="(Trans)glycosidases"/>
    <property type="match status" value="1"/>
</dbReference>
<evidence type="ECO:0000256" key="2">
    <source>
        <dbReference type="ARBA" id="ARBA00022801"/>
    </source>
</evidence>
<dbReference type="Pfam" id="PF02156">
    <property type="entry name" value="Glyco_hydro_26"/>
    <property type="match status" value="1"/>
</dbReference>
<dbReference type="InterPro" id="IPR022790">
    <property type="entry name" value="GH26_dom"/>
</dbReference>
<dbReference type="EMBL" id="CP001737">
    <property type="protein sequence ID" value="ACV78168.1"/>
    <property type="molecule type" value="Genomic_DNA"/>
</dbReference>
<feature type="region of interest" description="Disordered" evidence="5">
    <location>
        <begin position="69"/>
        <end position="133"/>
    </location>
</feature>
<proteinExistence type="inferred from homology"/>
<dbReference type="GO" id="GO:0016985">
    <property type="term" value="F:mannan endo-1,4-beta-mannosidase activity"/>
    <property type="evidence" value="ECO:0007669"/>
    <property type="project" value="InterPro"/>
</dbReference>
<dbReference type="GO" id="GO:0006080">
    <property type="term" value="P:substituted mannan metabolic process"/>
    <property type="evidence" value="ECO:0007669"/>
    <property type="project" value="InterPro"/>
</dbReference>
<gene>
    <name evidence="8" type="ordered locus">Namu_1778</name>
</gene>
<dbReference type="PANTHER" id="PTHR40079:SF4">
    <property type="entry name" value="GH26 DOMAIN-CONTAINING PROTEIN-RELATED"/>
    <property type="match status" value="1"/>
</dbReference>
<dbReference type="Proteomes" id="UP000002218">
    <property type="component" value="Chromosome"/>
</dbReference>
<evidence type="ECO:0000256" key="6">
    <source>
        <dbReference type="SAM" id="SignalP"/>
    </source>
</evidence>
<keyword evidence="3 4" id="KW-0326">Glycosidase</keyword>
<sequence length="429" mass="46399" precursor="true">MRKIWMVLGATVVSVLLIGSVASASARKDPCDDSADDRSYLACRLDRIDASLPSGSTVTVTRTSVRTVTVTATRPASTAGSATPTSRTSTPSTTNSPTTASPTGSPTPRSTTTGAGSVGTWWSGQSDASTTKDGSFAAWRGRDVEIVGLWAATDSAQDAIDTPRWNVASPSQYPQFAAYVNATRLDYAFGALLDGESWAKAAAGAYDSRWIDQLDVLRSSWGNRPAGAVYLRFAHEFNGSWYPWRVTPADTANFKAAWVRWAGLARQHFPGARIVWCPNAGSSYEYDVRTLYPGDPVVDVIGVDQYNFWPWANTAQELQAKWEATDRGGPRGPETFRRFAAEHGKPMALPEWGNDSRAGDASGGGDSPAFIAFVHDWLLANGSRTPAAGKVEYEIYFNVPGYGDSLFSLYPEDREPGNTQAAATYRQLW</sequence>
<dbReference type="PANTHER" id="PTHR40079">
    <property type="entry name" value="MANNAN ENDO-1,4-BETA-MANNOSIDASE E-RELATED"/>
    <property type="match status" value="1"/>
</dbReference>
<reference evidence="8 9" key="2">
    <citation type="journal article" date="2010" name="Stand. Genomic Sci.">
        <title>Complete genome sequence of Nakamurella multipartita type strain (Y-104).</title>
        <authorList>
            <person name="Tice H."/>
            <person name="Mayilraj S."/>
            <person name="Sims D."/>
            <person name="Lapidus A."/>
            <person name="Nolan M."/>
            <person name="Lucas S."/>
            <person name="Glavina Del Rio T."/>
            <person name="Copeland A."/>
            <person name="Cheng J.F."/>
            <person name="Meincke L."/>
            <person name="Bruce D."/>
            <person name="Goodwin L."/>
            <person name="Pitluck S."/>
            <person name="Ivanova N."/>
            <person name="Mavromatis K."/>
            <person name="Ovchinnikova G."/>
            <person name="Pati A."/>
            <person name="Chen A."/>
            <person name="Palaniappan K."/>
            <person name="Land M."/>
            <person name="Hauser L."/>
            <person name="Chang Y.J."/>
            <person name="Jeffries C.D."/>
            <person name="Detter J.C."/>
            <person name="Brettin T."/>
            <person name="Rohde M."/>
            <person name="Goker M."/>
            <person name="Bristow J."/>
            <person name="Eisen J.A."/>
            <person name="Markowitz V."/>
            <person name="Hugenholtz P."/>
            <person name="Kyrpides N.C."/>
            <person name="Klenk H.P."/>
            <person name="Chen F."/>
        </authorList>
    </citation>
    <scope>NUCLEOTIDE SEQUENCE [LARGE SCALE GENOMIC DNA]</scope>
    <source>
        <strain evidence="9">ATCC 700099 / DSM 44233 / CIP 104796 / JCM 9543 / NBRC 105858 / Y-104</strain>
    </source>
</reference>
<evidence type="ECO:0000256" key="1">
    <source>
        <dbReference type="ARBA" id="ARBA00007754"/>
    </source>
</evidence>
<evidence type="ECO:0000259" key="7">
    <source>
        <dbReference type="PROSITE" id="PS51764"/>
    </source>
</evidence>
<comment type="similarity">
    <text evidence="1 4">Belongs to the glycosyl hydrolase 26 family.</text>
</comment>
<dbReference type="STRING" id="479431.Namu_1778"/>
<dbReference type="PROSITE" id="PS51764">
    <property type="entry name" value="GH26"/>
    <property type="match status" value="1"/>
</dbReference>
<dbReference type="InterPro" id="IPR000805">
    <property type="entry name" value="Glyco_hydro_26"/>
</dbReference>
<evidence type="ECO:0000313" key="8">
    <source>
        <dbReference type="EMBL" id="ACV78168.1"/>
    </source>
</evidence>
<dbReference type="Gene3D" id="3.20.20.80">
    <property type="entry name" value="Glycosidases"/>
    <property type="match status" value="1"/>
</dbReference>
<dbReference type="RefSeq" id="WP_015747070.1">
    <property type="nucleotide sequence ID" value="NC_013235.1"/>
</dbReference>